<dbReference type="KEGG" id="ptx:ABW99_16625"/>
<keyword evidence="4" id="KW-0804">Transcription</keyword>
<keyword evidence="7" id="KW-1185">Reference proteome</keyword>
<protein>
    <submittedName>
        <fullName evidence="6">LysR family transcriptional regulator</fullName>
    </submittedName>
</protein>
<dbReference type="PANTHER" id="PTHR30346">
    <property type="entry name" value="TRANSCRIPTIONAL DUAL REGULATOR HCAR-RELATED"/>
    <property type="match status" value="1"/>
</dbReference>
<dbReference type="STRING" id="445709.ABW99_16625"/>
<evidence type="ECO:0000313" key="7">
    <source>
        <dbReference type="Proteomes" id="UP000036700"/>
    </source>
</evidence>
<dbReference type="Pfam" id="PF03466">
    <property type="entry name" value="LysR_substrate"/>
    <property type="match status" value="1"/>
</dbReference>
<dbReference type="PATRIC" id="fig|445709.3.peg.3512"/>
<keyword evidence="2" id="KW-0805">Transcription regulation</keyword>
<dbReference type="RefSeq" id="WP_047216747.1">
    <property type="nucleotide sequence ID" value="NZ_CP011568.3"/>
</dbReference>
<dbReference type="CDD" id="cd08451">
    <property type="entry name" value="PBP2_BudR"/>
    <property type="match status" value="1"/>
</dbReference>
<dbReference type="GO" id="GO:0003677">
    <property type="term" value="F:DNA binding"/>
    <property type="evidence" value="ECO:0007669"/>
    <property type="project" value="UniProtKB-KW"/>
</dbReference>
<dbReference type="SUPFAM" id="SSF53850">
    <property type="entry name" value="Periplasmic binding protein-like II"/>
    <property type="match status" value="1"/>
</dbReference>
<dbReference type="FunFam" id="1.10.10.10:FF:000001">
    <property type="entry name" value="LysR family transcriptional regulator"/>
    <property type="match status" value="1"/>
</dbReference>
<evidence type="ECO:0000256" key="1">
    <source>
        <dbReference type="ARBA" id="ARBA00009437"/>
    </source>
</evidence>
<dbReference type="InterPro" id="IPR000847">
    <property type="entry name" value="LysR_HTH_N"/>
</dbReference>
<dbReference type="PRINTS" id="PR00039">
    <property type="entry name" value="HTHLYSR"/>
</dbReference>
<accession>A0A0G3EX94</accession>
<name>A0A0G3EX94_9BURK</name>
<keyword evidence="3" id="KW-0238">DNA-binding</keyword>
<reference evidence="7" key="1">
    <citation type="submission" date="2015-06" db="EMBL/GenBank/DDBJ databases">
        <authorList>
            <person name="Lim Y.L."/>
            <person name="Ee R."/>
            <person name="Yong D."/>
            <person name="How K.Y."/>
            <person name="Yin W.F."/>
            <person name="Chan K.G."/>
        </authorList>
    </citation>
    <scope>NUCLEOTIDE SEQUENCE [LARGE SCALE GENOMIC DNA]</scope>
    <source>
        <strain evidence="7">DSM 25325</strain>
    </source>
</reference>
<sequence>MELRHLKYFLAVAEERQFTRAAARLFIEQPPLSQQIRALENELGFALFSRLPRGVEPTPAGESFADDVRQALSLLDLAVRKAARIARGELGAVAVGMTSSAAFHPLPLTLVREFRERYHDVAIDLVELNAAEIIERMSRGAIQVAILRKPIDTPDGLAFEPLFDEEMVVVLPDGHRLAQPKRGRAGIRLKDLAGEDFVLVRRPGAPGIYADFLAACRASGFEPRVVQEVPRMAAGINLVAAGLGITVVPASMQRYGQHSVVFRRLAHSTRVSAPLHLAYRAAEPNSAARQLTQLILARAHGKPGDAGQPNPHPAAW</sequence>
<evidence type="ECO:0000313" key="6">
    <source>
        <dbReference type="EMBL" id="AKJ70659.1"/>
    </source>
</evidence>
<dbReference type="Gene3D" id="1.10.10.10">
    <property type="entry name" value="Winged helix-like DNA-binding domain superfamily/Winged helix DNA-binding domain"/>
    <property type="match status" value="1"/>
</dbReference>
<organism evidence="6 7">
    <name type="scientific">Pandoraea thiooxydans</name>
    <dbReference type="NCBI Taxonomy" id="445709"/>
    <lineage>
        <taxon>Bacteria</taxon>
        <taxon>Pseudomonadati</taxon>
        <taxon>Pseudomonadota</taxon>
        <taxon>Betaproteobacteria</taxon>
        <taxon>Burkholderiales</taxon>
        <taxon>Burkholderiaceae</taxon>
        <taxon>Pandoraea</taxon>
    </lineage>
</organism>
<dbReference type="Gene3D" id="3.40.190.10">
    <property type="entry name" value="Periplasmic binding protein-like II"/>
    <property type="match status" value="2"/>
</dbReference>
<dbReference type="GO" id="GO:0032993">
    <property type="term" value="C:protein-DNA complex"/>
    <property type="evidence" value="ECO:0007669"/>
    <property type="project" value="TreeGrafter"/>
</dbReference>
<dbReference type="Proteomes" id="UP000036700">
    <property type="component" value="Chromosome"/>
</dbReference>
<feature type="domain" description="HTH lysR-type" evidence="5">
    <location>
        <begin position="1"/>
        <end position="58"/>
    </location>
</feature>
<proteinExistence type="inferred from homology"/>
<dbReference type="InterPro" id="IPR036390">
    <property type="entry name" value="WH_DNA-bd_sf"/>
</dbReference>
<dbReference type="PROSITE" id="PS50931">
    <property type="entry name" value="HTH_LYSR"/>
    <property type="match status" value="1"/>
</dbReference>
<dbReference type="OrthoDB" id="5292387at2"/>
<evidence type="ECO:0000256" key="4">
    <source>
        <dbReference type="ARBA" id="ARBA00023163"/>
    </source>
</evidence>
<dbReference type="EMBL" id="CP011568">
    <property type="protein sequence ID" value="AKJ70659.1"/>
    <property type="molecule type" value="Genomic_DNA"/>
</dbReference>
<dbReference type="PANTHER" id="PTHR30346:SF30">
    <property type="entry name" value="SMALL NEUTRAL PROTEASE REGULATORY PROTEIN"/>
    <property type="match status" value="1"/>
</dbReference>
<dbReference type="InterPro" id="IPR005119">
    <property type="entry name" value="LysR_subst-bd"/>
</dbReference>
<evidence type="ECO:0000256" key="2">
    <source>
        <dbReference type="ARBA" id="ARBA00023015"/>
    </source>
</evidence>
<dbReference type="Pfam" id="PF00126">
    <property type="entry name" value="HTH_1"/>
    <property type="match status" value="1"/>
</dbReference>
<evidence type="ECO:0000259" key="5">
    <source>
        <dbReference type="PROSITE" id="PS50931"/>
    </source>
</evidence>
<dbReference type="GO" id="GO:0003700">
    <property type="term" value="F:DNA-binding transcription factor activity"/>
    <property type="evidence" value="ECO:0007669"/>
    <property type="project" value="InterPro"/>
</dbReference>
<evidence type="ECO:0000256" key="3">
    <source>
        <dbReference type="ARBA" id="ARBA00023125"/>
    </source>
</evidence>
<dbReference type="SUPFAM" id="SSF46785">
    <property type="entry name" value="Winged helix' DNA-binding domain"/>
    <property type="match status" value="1"/>
</dbReference>
<dbReference type="AlphaFoldDB" id="A0A0G3EX94"/>
<dbReference type="InterPro" id="IPR037410">
    <property type="entry name" value="BudR_PBP2"/>
</dbReference>
<comment type="similarity">
    <text evidence="1">Belongs to the LysR transcriptional regulatory family.</text>
</comment>
<gene>
    <name evidence="6" type="ORF">ABW99_16625</name>
</gene>
<dbReference type="InterPro" id="IPR036388">
    <property type="entry name" value="WH-like_DNA-bd_sf"/>
</dbReference>